<dbReference type="Proteomes" id="UP000318538">
    <property type="component" value="Chromosome"/>
</dbReference>
<dbReference type="KEGG" id="rlc:K227x_60130"/>
<name>A0A517NKB5_9BACT</name>
<dbReference type="SMART" id="SM01130">
    <property type="entry name" value="DHDPS"/>
    <property type="match status" value="1"/>
</dbReference>
<dbReference type="OrthoDB" id="241941at2"/>
<keyword evidence="3" id="KW-1185">Reference proteome</keyword>
<dbReference type="AlphaFoldDB" id="A0A517NKB5"/>
<organism evidence="2 3">
    <name type="scientific">Rubripirellula lacrimiformis</name>
    <dbReference type="NCBI Taxonomy" id="1930273"/>
    <lineage>
        <taxon>Bacteria</taxon>
        <taxon>Pseudomonadati</taxon>
        <taxon>Planctomycetota</taxon>
        <taxon>Planctomycetia</taxon>
        <taxon>Pirellulales</taxon>
        <taxon>Pirellulaceae</taxon>
        <taxon>Rubripirellula</taxon>
    </lineage>
</organism>
<dbReference type="SUPFAM" id="SSF51569">
    <property type="entry name" value="Aldolase"/>
    <property type="match status" value="1"/>
</dbReference>
<gene>
    <name evidence="2" type="ORF">K227x_60130</name>
</gene>
<keyword evidence="1" id="KW-0456">Lyase</keyword>
<dbReference type="GO" id="GO:0016829">
    <property type="term" value="F:lyase activity"/>
    <property type="evidence" value="ECO:0007669"/>
    <property type="project" value="UniProtKB-KW"/>
</dbReference>
<dbReference type="InterPro" id="IPR002220">
    <property type="entry name" value="DapA-like"/>
</dbReference>
<evidence type="ECO:0000256" key="1">
    <source>
        <dbReference type="ARBA" id="ARBA00023239"/>
    </source>
</evidence>
<dbReference type="EMBL" id="CP036525">
    <property type="protein sequence ID" value="QDT07585.1"/>
    <property type="molecule type" value="Genomic_DNA"/>
</dbReference>
<proteinExistence type="predicted"/>
<evidence type="ECO:0000313" key="3">
    <source>
        <dbReference type="Proteomes" id="UP000318538"/>
    </source>
</evidence>
<evidence type="ECO:0000313" key="2">
    <source>
        <dbReference type="EMBL" id="QDT07585.1"/>
    </source>
</evidence>
<reference evidence="2 3" key="1">
    <citation type="submission" date="2019-02" db="EMBL/GenBank/DDBJ databases">
        <title>Deep-cultivation of Planctomycetes and their phenomic and genomic characterization uncovers novel biology.</title>
        <authorList>
            <person name="Wiegand S."/>
            <person name="Jogler M."/>
            <person name="Boedeker C."/>
            <person name="Pinto D."/>
            <person name="Vollmers J."/>
            <person name="Rivas-Marin E."/>
            <person name="Kohn T."/>
            <person name="Peeters S.H."/>
            <person name="Heuer A."/>
            <person name="Rast P."/>
            <person name="Oberbeckmann S."/>
            <person name="Bunk B."/>
            <person name="Jeske O."/>
            <person name="Meyerdierks A."/>
            <person name="Storesund J.E."/>
            <person name="Kallscheuer N."/>
            <person name="Luecker S."/>
            <person name="Lage O.M."/>
            <person name="Pohl T."/>
            <person name="Merkel B.J."/>
            <person name="Hornburger P."/>
            <person name="Mueller R.-W."/>
            <person name="Bruemmer F."/>
            <person name="Labrenz M."/>
            <person name="Spormann A.M."/>
            <person name="Op den Camp H."/>
            <person name="Overmann J."/>
            <person name="Amann R."/>
            <person name="Jetten M.S.M."/>
            <person name="Mascher T."/>
            <person name="Medema M.H."/>
            <person name="Devos D.P."/>
            <person name="Kaster A.-K."/>
            <person name="Ovreas L."/>
            <person name="Rohde M."/>
            <person name="Galperin M.Y."/>
            <person name="Jogler C."/>
        </authorList>
    </citation>
    <scope>NUCLEOTIDE SEQUENCE [LARGE SCALE GENOMIC DNA]</scope>
    <source>
        <strain evidence="2 3">K22_7</strain>
    </source>
</reference>
<sequence length="318" mass="35053">MSESTARTIDTIPAIRPRRKISGMSAILLPLISGTEVDWDGFRDHVVRTADAGLVPAINMDTGYANLIDDAVRQQALNETQALMDGRPFVSGAFVGDTPESTFDFDKYRVALDQITSKGGTPIIFQSFGLTSQSDDDIVASYQQIGSHAGDFLGFELGTMFAPFGKIYSLDVYAGMMGIGECRGAKHSSLSRELEWQRLALRDQTRSDFMVLTGNDLAIDMVMYGSDYLLGLSTFAPEAFARRDAMWESGDAGFYELNDLLQYLGFFAFRNPVPAYKHNAAQFLKQRGWIKSSLTYPGSPERPDSDVAVLQDILARLA</sequence>
<protein>
    <recommendedName>
        <fullName evidence="4">Dihydrodipicolinate synthase family protein</fullName>
    </recommendedName>
</protein>
<dbReference type="InterPro" id="IPR013785">
    <property type="entry name" value="Aldolase_TIM"/>
</dbReference>
<dbReference type="RefSeq" id="WP_145175755.1">
    <property type="nucleotide sequence ID" value="NZ_CP036525.1"/>
</dbReference>
<accession>A0A517NKB5</accession>
<evidence type="ECO:0008006" key="4">
    <source>
        <dbReference type="Google" id="ProtNLM"/>
    </source>
</evidence>
<dbReference type="Gene3D" id="3.20.20.70">
    <property type="entry name" value="Aldolase class I"/>
    <property type="match status" value="1"/>
</dbReference>